<feature type="non-terminal residue" evidence="8">
    <location>
        <position position="1"/>
    </location>
</feature>
<dbReference type="InterPro" id="IPR041373">
    <property type="entry name" value="RT_RNaseH"/>
</dbReference>
<dbReference type="InterPro" id="IPR043502">
    <property type="entry name" value="DNA/RNA_pol_sf"/>
</dbReference>
<gene>
    <name evidence="8" type="primary">POL</name>
</gene>
<evidence type="ECO:0000256" key="1">
    <source>
        <dbReference type="ARBA" id="ARBA00022679"/>
    </source>
</evidence>
<proteinExistence type="predicted"/>
<dbReference type="Gene3D" id="1.10.340.70">
    <property type="match status" value="1"/>
</dbReference>
<reference evidence="8" key="1">
    <citation type="submission" date="2013-07" db="EMBL/GenBank/DDBJ databases">
        <title>Midgut Transcriptome Profiling of Anoplphora glabripennis, a Lignocellulose Degrading, Wood-Boring Cerambycid.</title>
        <authorList>
            <person name="Scully E.D."/>
            <person name="Hoover K."/>
            <person name="Carlson J.E."/>
            <person name="Tien M."/>
            <person name="Geib S.M."/>
        </authorList>
    </citation>
    <scope>NUCLEOTIDE SEQUENCE</scope>
</reference>
<dbReference type="EMBL" id="GALX01000904">
    <property type="protein sequence ID" value="JAB67562.1"/>
    <property type="molecule type" value="Transcribed_RNA"/>
</dbReference>
<keyword evidence="3" id="KW-0540">Nuclease</keyword>
<keyword evidence="2" id="KW-0548">Nucleotidyltransferase</keyword>
<name>V5H032_ANOGL</name>
<protein>
    <submittedName>
        <fullName evidence="8">Enzymatic polyprotein</fullName>
    </submittedName>
</protein>
<evidence type="ECO:0000256" key="4">
    <source>
        <dbReference type="ARBA" id="ARBA00022759"/>
    </source>
</evidence>
<dbReference type="InterPro" id="IPR050951">
    <property type="entry name" value="Retrovirus_Pol_polyprotein"/>
</dbReference>
<dbReference type="Pfam" id="PF17917">
    <property type="entry name" value="RT_RNaseH"/>
    <property type="match status" value="1"/>
</dbReference>
<evidence type="ECO:0000256" key="5">
    <source>
        <dbReference type="ARBA" id="ARBA00022801"/>
    </source>
</evidence>
<keyword evidence="4" id="KW-0255">Endonuclease</keyword>
<dbReference type="GO" id="GO:0004519">
    <property type="term" value="F:endonuclease activity"/>
    <property type="evidence" value="ECO:0007669"/>
    <property type="project" value="UniProtKB-KW"/>
</dbReference>
<evidence type="ECO:0000313" key="8">
    <source>
        <dbReference type="EMBL" id="JAB67562.1"/>
    </source>
</evidence>
<keyword evidence="5" id="KW-0378">Hydrolase</keyword>
<dbReference type="GO" id="GO:0016787">
    <property type="term" value="F:hydrolase activity"/>
    <property type="evidence" value="ECO:0007669"/>
    <property type="project" value="UniProtKB-KW"/>
</dbReference>
<dbReference type="AlphaFoldDB" id="V5H032"/>
<dbReference type="PANTHER" id="PTHR37984">
    <property type="entry name" value="PROTEIN CBG26694"/>
    <property type="match status" value="1"/>
</dbReference>
<feature type="domain" description="Reverse transcriptase RNase H-like" evidence="7">
    <location>
        <begin position="1"/>
        <end position="46"/>
    </location>
</feature>
<dbReference type="GO" id="GO:0003964">
    <property type="term" value="F:RNA-directed DNA polymerase activity"/>
    <property type="evidence" value="ECO:0007669"/>
    <property type="project" value="UniProtKB-KW"/>
</dbReference>
<accession>V5H032</accession>
<dbReference type="PANTHER" id="PTHR37984:SF5">
    <property type="entry name" value="PROTEIN NYNRIN-LIKE"/>
    <property type="match status" value="1"/>
</dbReference>
<evidence type="ECO:0000256" key="6">
    <source>
        <dbReference type="ARBA" id="ARBA00022918"/>
    </source>
</evidence>
<organism evidence="8">
    <name type="scientific">Anoplophora glabripennis</name>
    <name type="common">Asian longhorn beetle</name>
    <name type="synonym">Anoplophora nobilis</name>
    <dbReference type="NCBI Taxonomy" id="217634"/>
    <lineage>
        <taxon>Eukaryota</taxon>
        <taxon>Metazoa</taxon>
        <taxon>Ecdysozoa</taxon>
        <taxon>Arthropoda</taxon>
        <taxon>Hexapoda</taxon>
        <taxon>Insecta</taxon>
        <taxon>Pterygota</taxon>
        <taxon>Neoptera</taxon>
        <taxon>Endopterygota</taxon>
        <taxon>Coleoptera</taxon>
        <taxon>Polyphaga</taxon>
        <taxon>Cucujiformia</taxon>
        <taxon>Chrysomeloidea</taxon>
        <taxon>Cerambycidae</taxon>
        <taxon>Lamiinae</taxon>
        <taxon>Lamiini</taxon>
        <taxon>Anoplophora</taxon>
    </lineage>
</organism>
<sequence>AIKKYRIYLEDSRFLLRTDNRALLWLDKQKDSRAKLTRWSLLLQEYSYDIVHCPGKLNELADFRNPSNTEIRSEIADDKLVYPEPPLLVAIVNSADLDVLCRQSQRRSRAIQRTRRLWKRIERDHPVTLTEQRTLERHHVDENHLVYRKDNNQIKLILPVSILPQVIEHYHNTTHPGIDETVRQIEQRYYHR</sequence>
<keyword evidence="6" id="KW-0695">RNA-directed DNA polymerase</keyword>
<evidence type="ECO:0000259" key="7">
    <source>
        <dbReference type="Pfam" id="PF17917"/>
    </source>
</evidence>
<evidence type="ECO:0000256" key="3">
    <source>
        <dbReference type="ARBA" id="ARBA00022722"/>
    </source>
</evidence>
<feature type="non-terminal residue" evidence="8">
    <location>
        <position position="192"/>
    </location>
</feature>
<evidence type="ECO:0000256" key="2">
    <source>
        <dbReference type="ARBA" id="ARBA00022695"/>
    </source>
</evidence>
<keyword evidence="1" id="KW-0808">Transferase</keyword>
<dbReference type="SUPFAM" id="SSF56672">
    <property type="entry name" value="DNA/RNA polymerases"/>
    <property type="match status" value="1"/>
</dbReference>